<evidence type="ECO:0000313" key="2">
    <source>
        <dbReference type="Proteomes" id="UP001224890"/>
    </source>
</evidence>
<comment type="caution">
    <text evidence="1">The sequence shown here is derived from an EMBL/GenBank/DDBJ whole genome shotgun (WGS) entry which is preliminary data.</text>
</comment>
<dbReference type="GeneID" id="85465578"/>
<dbReference type="EMBL" id="JAHMHR010000025">
    <property type="protein sequence ID" value="KAK1674486.1"/>
    <property type="molecule type" value="Genomic_DNA"/>
</dbReference>
<protein>
    <submittedName>
        <fullName evidence="1">Uncharacterized protein</fullName>
    </submittedName>
</protein>
<reference evidence="1" key="1">
    <citation type="submission" date="2021-06" db="EMBL/GenBank/DDBJ databases">
        <title>Comparative genomics, transcriptomics and evolutionary studies reveal genomic signatures of adaptation to plant cell wall in hemibiotrophic fungi.</title>
        <authorList>
            <consortium name="DOE Joint Genome Institute"/>
            <person name="Baroncelli R."/>
            <person name="Diaz J.F."/>
            <person name="Benocci T."/>
            <person name="Peng M."/>
            <person name="Battaglia E."/>
            <person name="Haridas S."/>
            <person name="Andreopoulos W."/>
            <person name="Labutti K."/>
            <person name="Pangilinan J."/>
            <person name="Floch G.L."/>
            <person name="Makela M.R."/>
            <person name="Henrissat B."/>
            <person name="Grigoriev I.V."/>
            <person name="Crouch J.A."/>
            <person name="De Vries R.P."/>
            <person name="Sukno S.A."/>
            <person name="Thon M.R."/>
        </authorList>
    </citation>
    <scope>NUCLEOTIDE SEQUENCE</scope>
    <source>
        <strain evidence="1">CBS 193.32</strain>
    </source>
</reference>
<proteinExistence type="predicted"/>
<accession>A0AAJ0AIF9</accession>
<keyword evidence="2" id="KW-1185">Reference proteome</keyword>
<dbReference type="AlphaFoldDB" id="A0AAJ0AIF9"/>
<dbReference type="RefSeq" id="XP_060428489.1">
    <property type="nucleotide sequence ID" value="XM_060581052.1"/>
</dbReference>
<evidence type="ECO:0000313" key="1">
    <source>
        <dbReference type="EMBL" id="KAK1674486.1"/>
    </source>
</evidence>
<name>A0AAJ0AIF9_9PEZI</name>
<organism evidence="1 2">
    <name type="scientific">Colletotrichum godetiae</name>
    <dbReference type="NCBI Taxonomy" id="1209918"/>
    <lineage>
        <taxon>Eukaryota</taxon>
        <taxon>Fungi</taxon>
        <taxon>Dikarya</taxon>
        <taxon>Ascomycota</taxon>
        <taxon>Pezizomycotina</taxon>
        <taxon>Sordariomycetes</taxon>
        <taxon>Hypocreomycetidae</taxon>
        <taxon>Glomerellales</taxon>
        <taxon>Glomerellaceae</taxon>
        <taxon>Colletotrichum</taxon>
        <taxon>Colletotrichum acutatum species complex</taxon>
    </lineage>
</organism>
<dbReference type="Proteomes" id="UP001224890">
    <property type="component" value="Unassembled WGS sequence"/>
</dbReference>
<gene>
    <name evidence="1" type="ORF">BDP55DRAFT_769225</name>
</gene>
<sequence>MGLFAAVLYSYCLAHGGLLPRGSQLEQAGLSHRLPASDFMYPGMGGARARPYMASIECEIHLILNELHATRPLASSQLNSHEVCVIDM</sequence>